<evidence type="ECO:0000256" key="6">
    <source>
        <dbReference type="ARBA" id="ARBA00023110"/>
    </source>
</evidence>
<evidence type="ECO:0000256" key="8">
    <source>
        <dbReference type="ARBA" id="ARBA00023242"/>
    </source>
</evidence>
<sequence length="447" mass="48711">MTDDLRNGHGIPLLQVMAPSVQHAFETPSKRINDGDDLSFFLRSSAYADIMTWVLQLNRSMIPIKHASDPSLVDTWPLQSKNITISPDVAKLSQLIGALDALMDKAPPESGPRRFGNAAFRTWHKAVRDATPSLLRNALSNKLWGRARDDAELNVLNSELAAYLLGSFGSPERLDYGTGHELSFLAFLACVWKLGGFAHADPGVQERAIATAIIQPYLDLVRKLILTYSLEPAGSHGVWGLDDHSFIPYILGSAQYCAPIDVDSTKIPNEGSLKNSPSPNRTAKSDSAAIYRDTNMYFSAIAFIFDVKKGPFWEHSPTLFDISGIKDGWAKINKGMIKMYNAEVLSKFPVVQHFPLGSLFRWEQDPSAPMPVTSAHMGSQPKPMKPPSTTNMDSSQPSARAPWSGAAPSMSATPMTGAPWAANGPPSSVNVTRAPWSKAPPGFNRPG</sequence>
<keyword evidence="5 10" id="KW-0963">Cytoplasm</keyword>
<evidence type="ECO:0000256" key="10">
    <source>
        <dbReference type="RuleBase" id="RU361210"/>
    </source>
</evidence>
<dbReference type="STRING" id="1043004.A0A074WSL1"/>
<dbReference type="PANTHER" id="PTHR10012">
    <property type="entry name" value="SERINE/THREONINE-PROTEIN PHOSPHATASE 2A REGULATORY SUBUNIT B"/>
    <property type="match status" value="1"/>
</dbReference>
<comment type="similarity">
    <text evidence="4 10">Belongs to the PTPA-type PPIase family.</text>
</comment>
<comment type="catalytic activity">
    <reaction evidence="1 10">
        <text>[protein]-peptidylproline (omega=180) = [protein]-peptidylproline (omega=0)</text>
        <dbReference type="Rhea" id="RHEA:16237"/>
        <dbReference type="Rhea" id="RHEA-COMP:10747"/>
        <dbReference type="Rhea" id="RHEA-COMP:10748"/>
        <dbReference type="ChEBI" id="CHEBI:83833"/>
        <dbReference type="ChEBI" id="CHEBI:83834"/>
        <dbReference type="EC" id="5.2.1.8"/>
    </reaction>
</comment>
<dbReference type="InterPro" id="IPR004327">
    <property type="entry name" value="Phstyr_phstse_ac"/>
</dbReference>
<dbReference type="Pfam" id="PF03095">
    <property type="entry name" value="PTPA"/>
    <property type="match status" value="1"/>
</dbReference>
<comment type="function">
    <text evidence="9">PPIases accelerate the folding of proteins. It catalyzes the cis-trans isomerization of proline imidic peptide bonds in oligopeptides. Acts as a regulatory subunit for PP2A-like phosphatases modulating their activity or substrate specificity, probably by inducing a conformational change in the catalytic subunit, a direct target of the PPIase. Can reactivate inactive phosphatase PP2A-phosphatase methylesterase complexes (PP2Ai) in presence of ATP and Mg(2+) by dissociating the inactive form from the complex.</text>
</comment>
<dbReference type="GO" id="GO:0000159">
    <property type="term" value="C:protein phosphatase type 2A complex"/>
    <property type="evidence" value="ECO:0007669"/>
    <property type="project" value="TreeGrafter"/>
</dbReference>
<name>A0A074WSL1_9PEZI</name>
<evidence type="ECO:0000256" key="9">
    <source>
        <dbReference type="ARBA" id="ARBA00025287"/>
    </source>
</evidence>
<evidence type="ECO:0000256" key="2">
    <source>
        <dbReference type="ARBA" id="ARBA00004123"/>
    </source>
</evidence>
<dbReference type="FunFam" id="1.20.120.1150:FF:000003">
    <property type="entry name" value="Serine/threonine-protein phosphatase 2A activator"/>
    <property type="match status" value="1"/>
</dbReference>
<dbReference type="AlphaFoldDB" id="A0A074WSL1"/>
<dbReference type="SUPFAM" id="SSF140984">
    <property type="entry name" value="PTPA-like"/>
    <property type="match status" value="1"/>
</dbReference>
<evidence type="ECO:0000256" key="5">
    <source>
        <dbReference type="ARBA" id="ARBA00022490"/>
    </source>
</evidence>
<dbReference type="PANTHER" id="PTHR10012:SF3">
    <property type="entry name" value="SERINE_THREONINE-PROTEIN PHOSPHATASE 2A ACTIVATOR 1"/>
    <property type="match status" value="1"/>
</dbReference>
<dbReference type="CDD" id="cd04087">
    <property type="entry name" value="PTPA"/>
    <property type="match status" value="1"/>
</dbReference>
<evidence type="ECO:0000256" key="3">
    <source>
        <dbReference type="ARBA" id="ARBA00004496"/>
    </source>
</evidence>
<dbReference type="GO" id="GO:0007052">
    <property type="term" value="P:mitotic spindle organization"/>
    <property type="evidence" value="ECO:0007669"/>
    <property type="project" value="TreeGrafter"/>
</dbReference>
<dbReference type="PIRSF" id="PIRSF016325">
    <property type="entry name" value="Phstyr_phstse_ac"/>
    <property type="match status" value="1"/>
</dbReference>
<dbReference type="RefSeq" id="XP_013428822.1">
    <property type="nucleotide sequence ID" value="XM_013573368.1"/>
</dbReference>
<accession>A0A074WSL1</accession>
<protein>
    <recommendedName>
        <fullName evidence="10">Serine/threonine-protein phosphatase 2A activator</fullName>
        <ecNumber evidence="10">5.2.1.8</ecNumber>
    </recommendedName>
    <alternativeName>
        <fullName evidence="10">Phosphotyrosyl phosphatase activator</fullName>
    </alternativeName>
</protein>
<dbReference type="GO" id="GO:0005634">
    <property type="term" value="C:nucleus"/>
    <property type="evidence" value="ECO:0007669"/>
    <property type="project" value="UniProtKB-SubCell"/>
</dbReference>
<dbReference type="EC" id="5.2.1.8" evidence="10"/>
<dbReference type="GO" id="GO:0008160">
    <property type="term" value="F:protein tyrosine phosphatase activator activity"/>
    <property type="evidence" value="ECO:0007669"/>
    <property type="project" value="TreeGrafter"/>
</dbReference>
<dbReference type="EMBL" id="KL584707">
    <property type="protein sequence ID" value="KEQ74569.1"/>
    <property type="molecule type" value="Genomic_DNA"/>
</dbReference>
<proteinExistence type="inferred from homology"/>
<evidence type="ECO:0000256" key="11">
    <source>
        <dbReference type="SAM" id="MobiDB-lite"/>
    </source>
</evidence>
<keyword evidence="7 10" id="KW-0413">Isomerase</keyword>
<dbReference type="GO" id="GO:0003755">
    <property type="term" value="F:peptidyl-prolyl cis-trans isomerase activity"/>
    <property type="evidence" value="ECO:0007669"/>
    <property type="project" value="UniProtKB-KW"/>
</dbReference>
<keyword evidence="6 10" id="KW-0697">Rotamase</keyword>
<reference evidence="12 13" key="1">
    <citation type="journal article" date="2014" name="BMC Genomics">
        <title>Genome sequencing of four Aureobasidium pullulans varieties: biotechnological potential, stress tolerance, and description of new species.</title>
        <authorList>
            <person name="Gostin Ar C."/>
            <person name="Ohm R.A."/>
            <person name="Kogej T."/>
            <person name="Sonjak S."/>
            <person name="Turk M."/>
            <person name="Zajc J."/>
            <person name="Zalar P."/>
            <person name="Grube M."/>
            <person name="Sun H."/>
            <person name="Han J."/>
            <person name="Sharma A."/>
            <person name="Chiniquy J."/>
            <person name="Ngan C.Y."/>
            <person name="Lipzen A."/>
            <person name="Barry K."/>
            <person name="Grigoriev I.V."/>
            <person name="Gunde-Cimerman N."/>
        </authorList>
    </citation>
    <scope>NUCLEOTIDE SEQUENCE [LARGE SCALE GENOMIC DNA]</scope>
    <source>
        <strain evidence="12 13">CBS 147.97</strain>
    </source>
</reference>
<dbReference type="GeneID" id="25416716"/>
<evidence type="ECO:0000313" key="12">
    <source>
        <dbReference type="EMBL" id="KEQ74569.1"/>
    </source>
</evidence>
<keyword evidence="13" id="KW-1185">Reference proteome</keyword>
<evidence type="ECO:0000313" key="13">
    <source>
        <dbReference type="Proteomes" id="UP000027730"/>
    </source>
</evidence>
<evidence type="ECO:0000256" key="1">
    <source>
        <dbReference type="ARBA" id="ARBA00000971"/>
    </source>
</evidence>
<dbReference type="InterPro" id="IPR043170">
    <property type="entry name" value="PTPA_C_lid"/>
</dbReference>
<dbReference type="Proteomes" id="UP000027730">
    <property type="component" value="Unassembled WGS sequence"/>
</dbReference>
<feature type="region of interest" description="Disordered" evidence="11">
    <location>
        <begin position="368"/>
        <end position="447"/>
    </location>
</feature>
<evidence type="ECO:0000256" key="4">
    <source>
        <dbReference type="ARBA" id="ARBA00011019"/>
    </source>
</evidence>
<dbReference type="HOGENOM" id="CLU_030733_2_0_1"/>
<dbReference type="OrthoDB" id="16120at2759"/>
<dbReference type="Gene3D" id="1.20.120.1150">
    <property type="match status" value="1"/>
</dbReference>
<evidence type="ECO:0000256" key="7">
    <source>
        <dbReference type="ARBA" id="ARBA00023235"/>
    </source>
</evidence>
<dbReference type="GO" id="GO:0005737">
    <property type="term" value="C:cytoplasm"/>
    <property type="evidence" value="ECO:0007669"/>
    <property type="project" value="UniProtKB-SubCell"/>
</dbReference>
<dbReference type="InterPro" id="IPR037218">
    <property type="entry name" value="PTPA_sf"/>
</dbReference>
<gene>
    <name evidence="12" type="ORF">M436DRAFT_80991</name>
</gene>
<keyword evidence="8" id="KW-0539">Nucleus</keyword>
<comment type="subcellular location">
    <subcellularLocation>
        <location evidence="3 10">Cytoplasm</location>
    </subcellularLocation>
    <subcellularLocation>
        <location evidence="2">Nucleus</location>
    </subcellularLocation>
</comment>
<organism evidence="12 13">
    <name type="scientific">Aureobasidium namibiae CBS 147.97</name>
    <dbReference type="NCBI Taxonomy" id="1043004"/>
    <lineage>
        <taxon>Eukaryota</taxon>
        <taxon>Fungi</taxon>
        <taxon>Dikarya</taxon>
        <taxon>Ascomycota</taxon>
        <taxon>Pezizomycotina</taxon>
        <taxon>Dothideomycetes</taxon>
        <taxon>Dothideomycetidae</taxon>
        <taxon>Dothideales</taxon>
        <taxon>Saccotheciaceae</taxon>
        <taxon>Aureobasidium</taxon>
    </lineage>
</organism>
<feature type="compositionally biased region" description="Polar residues" evidence="11">
    <location>
        <begin position="387"/>
        <end position="398"/>
    </location>
</feature>